<evidence type="ECO:0000256" key="1">
    <source>
        <dbReference type="ARBA" id="ARBA00005755"/>
    </source>
</evidence>
<sequence length="1437" mass="163331">MENAEHNMITFGTEFDLVDTDYSASELWEIDEFARQQLDLEQVQAQPQTYSATSSPINLLSPDPDENPEVYGLNQQQQQQQDGPIATEADQQRDQTTAPVVIVFPQPTDQTAVGPPSPSVAPDPPLITNTRLWRDNKRRKLTAEGKLLSLLRFKRREGASEPAEERRAINRAISQIEANQHEQPDNQINPSNEPIIANNIGDVQPLDFFGDLNNALNNLRNQQGTGNPDPQPPDSATVNDQETVQPSCSTHNAVDAADHEPSTTTRHERFNNVEIIQPLDVVRRVDKLNYAEYYCRVTGLLETAAERAFQQAGRQDVVQFELRGDNPNHNASVILRGEEGDRVLLISFIDRVVQSNMTVSVDSNLHVVVKIIRNPHGAGKRLLAETLDSEILKKKRRFLYVVDNEHNSLCFAMNLAHLLNPNITDNEALTIGKSMQNSAGMSDDTAVTLSDIPKFEAQLNCKIVVLFRTDAKRTLSKFVTDSPRKDNTLFMFLHENHYYGIISAKAFLGCKNVCNYCYEGYNNPATHKCPGHCSVCLHPSCTDHPIRALVCPDCNRTCRSPLCFNNHKEPKDRPLVQKRVSQCDIFKKCLNCNWCYYIPLTGQIKPHECSKLKCKICGCTVECETHRCYIQPLKPETEYSEKFIFYDFETFLDAKGVHVPFLVCTKTLDGKIWNAYGEDCAVRFILHFRRPLFKNSVFIAHNSRGFDSYLLIKAMLTLNMLPGLTMQGSKVICFTDDDYKHKYVDSLSFLTMRLADMPKALGFEDAVKGFFPHGFSSANTLNYVGPHPPPQTYGLERMSGDGKREFETWYETVRHGTFHFKNEAVRYCQNDVDILFEACCIFRKGYIGETGVDPFSCVTIASACMKVFRTNFLVANTLAIPSPDNYRRQFKSFSNVSIQWLEWVAFSENIYIQHAQNQGEKAVDKYFVDGYAEMGGVKCAWEFLGCFYHGCPSCFQPHETCPLTGKPFEELHALCEEKLQTLRSVHGLRVFVMREHEWLQMKKSNAAVQDFLKRYNSPQPLSPRDALYGGRTSPVKLRYTAAANETVQYVDVTSLYPYVNCTFPYPLGHPEIIYNDFKEPQSYFGIIKAVVYPPRELFFPILPYRTPGGKLVFTLCRTCADLNYQGGACVHDDEARALTGVWVTPEFNKALELGYRLGKITEVWHFERSSDSVFVDYMHTFLKGKQEASGYPADAVDEESRAQYIRDYEANQGILLDADKISPNAAKRQVSKLCLNSFWGKFAQRSNLNQTVLVSEPEEFFGYMFSEKYNVKYFQQRNGSDSVESRYYLQQLQDRVLYFDTDSLIYVSKEGEAQLKLGNYLGDLTDELKGDSIVEFAAAGPKSYAYKTKNNLVSMRVKGITQTHECAERINFDSVKELVEGFVQNNASEAVLETPQHNIKCDKKGFLLKNSSFQKKIRVVFDKRRLLSSGETLPFVY</sequence>
<dbReference type="PANTHER" id="PTHR33568">
    <property type="entry name" value="DNA POLYMERASE"/>
    <property type="match status" value="1"/>
</dbReference>
<dbReference type="Gene3D" id="1.10.287.690">
    <property type="entry name" value="Helix hairpin bin"/>
    <property type="match status" value="1"/>
</dbReference>
<comment type="catalytic activity">
    <reaction evidence="8">
        <text>DNA(n) + a 2'-deoxyribonucleoside 5'-triphosphate = DNA(n+1) + diphosphate</text>
        <dbReference type="Rhea" id="RHEA:22508"/>
        <dbReference type="Rhea" id="RHEA-COMP:17339"/>
        <dbReference type="Rhea" id="RHEA-COMP:17340"/>
        <dbReference type="ChEBI" id="CHEBI:33019"/>
        <dbReference type="ChEBI" id="CHEBI:61560"/>
        <dbReference type="ChEBI" id="CHEBI:173112"/>
        <dbReference type="EC" id="2.7.7.7"/>
    </reaction>
</comment>
<dbReference type="Gene3D" id="3.90.1600.10">
    <property type="entry name" value="Palm domain of DNA polymerase"/>
    <property type="match status" value="1"/>
</dbReference>
<dbReference type="InterPro" id="IPR043502">
    <property type="entry name" value="DNA/RNA_pol_sf"/>
</dbReference>
<dbReference type="Pfam" id="PF03175">
    <property type="entry name" value="DNA_pol_B_2"/>
    <property type="match status" value="2"/>
</dbReference>
<organism evidence="11 12">
    <name type="scientific">Scophthalmus maximus</name>
    <name type="common">Turbot</name>
    <name type="synonym">Psetta maxima</name>
    <dbReference type="NCBI Taxonomy" id="52904"/>
    <lineage>
        <taxon>Eukaryota</taxon>
        <taxon>Metazoa</taxon>
        <taxon>Chordata</taxon>
        <taxon>Craniata</taxon>
        <taxon>Vertebrata</taxon>
        <taxon>Euteleostomi</taxon>
        <taxon>Actinopterygii</taxon>
        <taxon>Neopterygii</taxon>
        <taxon>Teleostei</taxon>
        <taxon>Neoteleostei</taxon>
        <taxon>Acanthomorphata</taxon>
        <taxon>Carangaria</taxon>
        <taxon>Pleuronectiformes</taxon>
        <taxon>Pleuronectoidei</taxon>
        <taxon>Scophthalmidae</taxon>
        <taxon>Scophthalmus</taxon>
    </lineage>
</organism>
<dbReference type="GO" id="GO:0006260">
    <property type="term" value="P:DNA replication"/>
    <property type="evidence" value="ECO:0007669"/>
    <property type="project" value="UniProtKB-KW"/>
</dbReference>
<comment type="similarity">
    <text evidence="1">Belongs to the DNA polymerase type-B family.</text>
</comment>
<protein>
    <recommendedName>
        <fullName evidence="2">DNA-directed DNA polymerase</fullName>
        <ecNumber evidence="2">2.7.7.7</ecNumber>
    </recommendedName>
</protein>
<feature type="compositionally biased region" description="Basic and acidic residues" evidence="9">
    <location>
        <begin position="256"/>
        <end position="266"/>
    </location>
</feature>
<feature type="domain" description="DNA-directed DNA polymerase family B mitochondria/virus" evidence="10">
    <location>
        <begin position="695"/>
        <end position="883"/>
    </location>
</feature>
<dbReference type="Gene3D" id="3.30.420.10">
    <property type="entry name" value="Ribonuclease H-like superfamily/Ribonuclease H"/>
    <property type="match status" value="1"/>
</dbReference>
<feature type="region of interest" description="Disordered" evidence="9">
    <location>
        <begin position="218"/>
        <end position="266"/>
    </location>
</feature>
<dbReference type="GO" id="GO:0003677">
    <property type="term" value="F:DNA binding"/>
    <property type="evidence" value="ECO:0007669"/>
    <property type="project" value="UniProtKB-KW"/>
</dbReference>
<keyword evidence="3" id="KW-0808">Transferase</keyword>
<keyword evidence="7" id="KW-0238">DNA-binding</keyword>
<evidence type="ECO:0000256" key="7">
    <source>
        <dbReference type="ARBA" id="ARBA00023125"/>
    </source>
</evidence>
<dbReference type="SUPFAM" id="SSF53098">
    <property type="entry name" value="Ribonuclease H-like"/>
    <property type="match status" value="1"/>
</dbReference>
<dbReference type="InterPro" id="IPR036397">
    <property type="entry name" value="RNaseH_sf"/>
</dbReference>
<proteinExistence type="inferred from homology"/>
<dbReference type="EC" id="2.7.7.7" evidence="2"/>
<dbReference type="InterPro" id="IPR004868">
    <property type="entry name" value="DNA-dir_DNA_pol_B_mt/vir"/>
</dbReference>
<feature type="region of interest" description="Disordered" evidence="9">
    <location>
        <begin position="177"/>
        <end position="198"/>
    </location>
</feature>
<feature type="domain" description="DNA-directed DNA polymerase family B mitochondria/virus" evidence="10">
    <location>
        <begin position="1024"/>
        <end position="1190"/>
    </location>
</feature>
<dbReference type="PANTHER" id="PTHR33568:SF3">
    <property type="entry name" value="DNA-DIRECTED DNA POLYMERASE"/>
    <property type="match status" value="1"/>
</dbReference>
<feature type="compositionally biased region" description="Pro residues" evidence="9">
    <location>
        <begin position="115"/>
        <end position="125"/>
    </location>
</feature>
<evidence type="ECO:0000256" key="3">
    <source>
        <dbReference type="ARBA" id="ARBA00022679"/>
    </source>
</evidence>
<evidence type="ECO:0000313" key="12">
    <source>
        <dbReference type="Proteomes" id="UP000438429"/>
    </source>
</evidence>
<reference evidence="11 12" key="1">
    <citation type="submission" date="2019-06" db="EMBL/GenBank/DDBJ databases">
        <title>Draft genomes of female and male turbot (Scophthalmus maximus).</title>
        <authorList>
            <person name="Xu H."/>
            <person name="Xu X.-W."/>
            <person name="Shao C."/>
            <person name="Chen S."/>
        </authorList>
    </citation>
    <scope>NUCLEOTIDE SEQUENCE [LARGE SCALE GENOMIC DNA]</scope>
    <source>
        <strain evidence="11">Ysfricsl-2016a</strain>
        <tissue evidence="11">Blood</tissue>
    </source>
</reference>
<evidence type="ECO:0000256" key="4">
    <source>
        <dbReference type="ARBA" id="ARBA00022695"/>
    </source>
</evidence>
<accession>A0A6A4SA45</accession>
<evidence type="ECO:0000256" key="6">
    <source>
        <dbReference type="ARBA" id="ARBA00022932"/>
    </source>
</evidence>
<keyword evidence="6" id="KW-0239">DNA-directed DNA polymerase</keyword>
<feature type="region of interest" description="Disordered" evidence="9">
    <location>
        <begin position="44"/>
        <end position="94"/>
    </location>
</feature>
<gene>
    <name evidence="11" type="ORF">F2P81_016621</name>
</gene>
<keyword evidence="5" id="KW-0235">DNA replication</keyword>
<dbReference type="GO" id="GO:0000166">
    <property type="term" value="F:nucleotide binding"/>
    <property type="evidence" value="ECO:0007669"/>
    <property type="project" value="InterPro"/>
</dbReference>
<evidence type="ECO:0000313" key="11">
    <source>
        <dbReference type="EMBL" id="KAF0032066.1"/>
    </source>
</evidence>
<evidence type="ECO:0000259" key="10">
    <source>
        <dbReference type="Pfam" id="PF03175"/>
    </source>
</evidence>
<dbReference type="InterPro" id="IPR023211">
    <property type="entry name" value="DNA_pol_palm_dom_sf"/>
</dbReference>
<dbReference type="InterPro" id="IPR012337">
    <property type="entry name" value="RNaseH-like_sf"/>
</dbReference>
<feature type="region of interest" description="Disordered" evidence="9">
    <location>
        <begin position="108"/>
        <end position="128"/>
    </location>
</feature>
<comment type="caution">
    <text evidence="11">The sequence shown here is derived from an EMBL/GenBank/DDBJ whole genome shotgun (WGS) entry which is preliminary data.</text>
</comment>
<dbReference type="GO" id="GO:0003887">
    <property type="term" value="F:DNA-directed DNA polymerase activity"/>
    <property type="evidence" value="ECO:0007669"/>
    <property type="project" value="UniProtKB-KW"/>
</dbReference>
<evidence type="ECO:0000256" key="9">
    <source>
        <dbReference type="SAM" id="MobiDB-lite"/>
    </source>
</evidence>
<keyword evidence="4" id="KW-0548">Nucleotidyltransferase</keyword>
<dbReference type="SUPFAM" id="SSF56672">
    <property type="entry name" value="DNA/RNA polymerases"/>
    <property type="match status" value="1"/>
</dbReference>
<dbReference type="Proteomes" id="UP000438429">
    <property type="component" value="Unassembled WGS sequence"/>
</dbReference>
<evidence type="ECO:0000256" key="8">
    <source>
        <dbReference type="ARBA" id="ARBA00049244"/>
    </source>
</evidence>
<feature type="compositionally biased region" description="Polar residues" evidence="9">
    <location>
        <begin position="222"/>
        <end position="252"/>
    </location>
</feature>
<evidence type="ECO:0000256" key="2">
    <source>
        <dbReference type="ARBA" id="ARBA00012417"/>
    </source>
</evidence>
<feature type="compositionally biased region" description="Polar residues" evidence="9">
    <location>
        <begin position="44"/>
        <end position="58"/>
    </location>
</feature>
<evidence type="ECO:0000256" key="5">
    <source>
        <dbReference type="ARBA" id="ARBA00022705"/>
    </source>
</evidence>
<dbReference type="EMBL" id="VEVO01000014">
    <property type="protein sequence ID" value="KAF0032066.1"/>
    <property type="molecule type" value="Genomic_DNA"/>
</dbReference>
<name>A0A6A4SA45_SCOMX</name>